<proteinExistence type="predicted"/>
<dbReference type="InterPro" id="IPR044862">
    <property type="entry name" value="Pro_4_hyd_alph_FE2OG_OXY"/>
</dbReference>
<dbReference type="GO" id="GO:0031418">
    <property type="term" value="F:L-ascorbic acid binding"/>
    <property type="evidence" value="ECO:0007669"/>
    <property type="project" value="UniProtKB-KW"/>
</dbReference>
<evidence type="ECO:0000259" key="5">
    <source>
        <dbReference type="SMART" id="SM00702"/>
    </source>
</evidence>
<dbReference type="GO" id="GO:0031543">
    <property type="term" value="F:peptidyl-proline dioxygenase activity"/>
    <property type="evidence" value="ECO:0007669"/>
    <property type="project" value="TreeGrafter"/>
</dbReference>
<dbReference type="AlphaFoldDB" id="A0A3E0E4Z4"/>
<evidence type="ECO:0000256" key="4">
    <source>
        <dbReference type="ARBA" id="ARBA00023002"/>
    </source>
</evidence>
<dbReference type="EMBL" id="QUNF01000002">
    <property type="protein sequence ID" value="REG92813.1"/>
    <property type="molecule type" value="Genomic_DNA"/>
</dbReference>
<dbReference type="Proteomes" id="UP000256405">
    <property type="component" value="Unassembled WGS sequence"/>
</dbReference>
<comment type="caution">
    <text evidence="6">The sequence shown here is derived from an EMBL/GenBank/DDBJ whole genome shotgun (WGS) entry which is preliminary data.</text>
</comment>
<protein>
    <submittedName>
        <fullName evidence="6">SM-20-related protein</fullName>
    </submittedName>
</protein>
<dbReference type="Pfam" id="PF13640">
    <property type="entry name" value="2OG-FeII_Oxy_3"/>
    <property type="match status" value="1"/>
</dbReference>
<dbReference type="SMART" id="SM00702">
    <property type="entry name" value="P4Hc"/>
    <property type="match status" value="1"/>
</dbReference>
<dbReference type="Gene3D" id="2.60.120.620">
    <property type="entry name" value="q2cbj1_9rhob like domain"/>
    <property type="match status" value="1"/>
</dbReference>
<dbReference type="GO" id="GO:0071456">
    <property type="term" value="P:cellular response to hypoxia"/>
    <property type="evidence" value="ECO:0007669"/>
    <property type="project" value="TreeGrafter"/>
</dbReference>
<evidence type="ECO:0000313" key="7">
    <source>
        <dbReference type="Proteomes" id="UP000256405"/>
    </source>
</evidence>
<organism evidence="6 7">
    <name type="scientific">Algoriphagus antarcticus</name>
    <dbReference type="NCBI Taxonomy" id="238540"/>
    <lineage>
        <taxon>Bacteria</taxon>
        <taxon>Pseudomonadati</taxon>
        <taxon>Bacteroidota</taxon>
        <taxon>Cytophagia</taxon>
        <taxon>Cytophagales</taxon>
        <taxon>Cyclobacteriaceae</taxon>
        <taxon>Algoriphagus</taxon>
    </lineage>
</organism>
<dbReference type="OrthoDB" id="9783171at2"/>
<dbReference type="PANTHER" id="PTHR12907">
    <property type="entry name" value="EGL NINE HOMOLOG-RELATED"/>
    <property type="match status" value="1"/>
</dbReference>
<dbReference type="InterPro" id="IPR006620">
    <property type="entry name" value="Pro_4_hyd_alph"/>
</dbReference>
<sequence>MEEEILEQNQFEELIQGLIVNKYGCCNDFLLPSTVTGLRDTIQNLSESGDLKHAGIGNSSDIKQNKEIRGDKINWIQDNTENPFEVIYLEKVRRFIDHLNKTCFTSIKSFESHYANYEKLSFYKRHLDQFKNEKGRKFSIILYLNQDWIEEDGGMLTLYPEAGVQKEISPIGGRMVFFRSDEMEHEVKPSYTRERKSIAAWFKN</sequence>
<dbReference type="PANTHER" id="PTHR12907:SF26">
    <property type="entry name" value="HIF PROLYL HYDROXYLASE, ISOFORM C"/>
    <property type="match status" value="1"/>
</dbReference>
<dbReference type="GO" id="GO:0008198">
    <property type="term" value="F:ferrous iron binding"/>
    <property type="evidence" value="ECO:0007669"/>
    <property type="project" value="TreeGrafter"/>
</dbReference>
<evidence type="ECO:0000256" key="2">
    <source>
        <dbReference type="ARBA" id="ARBA00022896"/>
    </source>
</evidence>
<keyword evidence="4" id="KW-0560">Oxidoreductase</keyword>
<keyword evidence="3" id="KW-0223">Dioxygenase</keyword>
<feature type="domain" description="Prolyl 4-hydroxylase alpha subunit" evidence="5">
    <location>
        <begin position="22"/>
        <end position="203"/>
    </location>
</feature>
<evidence type="ECO:0000256" key="1">
    <source>
        <dbReference type="ARBA" id="ARBA00001961"/>
    </source>
</evidence>
<keyword evidence="2" id="KW-0847">Vitamin C</keyword>
<accession>A0A3E0E4Z4</accession>
<comment type="cofactor">
    <cofactor evidence="1">
        <name>L-ascorbate</name>
        <dbReference type="ChEBI" id="CHEBI:38290"/>
    </cofactor>
</comment>
<reference evidence="6 7" key="1">
    <citation type="submission" date="2018-08" db="EMBL/GenBank/DDBJ databases">
        <title>Genomic Encyclopedia of Archaeal and Bacterial Type Strains, Phase II (KMG-II): from individual species to whole genera.</title>
        <authorList>
            <person name="Goeker M."/>
        </authorList>
    </citation>
    <scope>NUCLEOTIDE SEQUENCE [LARGE SCALE GENOMIC DNA]</scope>
    <source>
        <strain evidence="6 7">DSM 15986</strain>
    </source>
</reference>
<evidence type="ECO:0000313" key="6">
    <source>
        <dbReference type="EMBL" id="REG92813.1"/>
    </source>
</evidence>
<evidence type="ECO:0000256" key="3">
    <source>
        <dbReference type="ARBA" id="ARBA00022964"/>
    </source>
</evidence>
<dbReference type="RefSeq" id="WP_086539795.1">
    <property type="nucleotide sequence ID" value="NZ_MSSW01000003.1"/>
</dbReference>
<name>A0A3E0E4Z4_9BACT</name>
<gene>
    <name evidence="6" type="ORF">C8N25_102216</name>
</gene>
<dbReference type="InterPro" id="IPR051559">
    <property type="entry name" value="HIF_prolyl_hydroxylases"/>
</dbReference>
<keyword evidence="7" id="KW-1185">Reference proteome</keyword>